<keyword evidence="3 6" id="KW-0812">Transmembrane</keyword>
<evidence type="ECO:0000256" key="3">
    <source>
        <dbReference type="ARBA" id="ARBA00022692"/>
    </source>
</evidence>
<evidence type="ECO:0000313" key="7">
    <source>
        <dbReference type="EMBL" id="NSJ48581.1"/>
    </source>
</evidence>
<sequence>MFSGVKNMSDGKRMREKINLREYGVVIGFLALCVMITIATPAFASHKNILNLLRQSSIIGIISAGMTFVIISGNFDISVGAVAALSGAVIMKLATSGVNLFLAMILALAVCGVIGSINGFVVAKIGIPSLITTMAMVSIVKGSMLMLTGGYPITETFVVLDAIGNGYLMGIPVPVVIFALTVLGAWVVLSKTRFGRYVYSVGGNADASKLNGINVDAYKIKVFIINAVLAGLAGIVLVGRMGTASPAAGDGYDMDAIASVVIGGTSVAGGSGSALKTVIGVLMMSVINNSFNLLGVDMYFQYIFKGLIILIAVGFDSYSKKRLATR</sequence>
<comment type="caution">
    <text evidence="7">The sequence shown here is derived from an EMBL/GenBank/DDBJ whole genome shotgun (WGS) entry which is preliminary data.</text>
</comment>
<comment type="subcellular location">
    <subcellularLocation>
        <location evidence="1">Cell membrane</location>
        <topology evidence="1">Multi-pass membrane protein</topology>
    </subcellularLocation>
</comment>
<feature type="transmembrane region" description="Helical" evidence="6">
    <location>
        <begin position="52"/>
        <end position="70"/>
    </location>
</feature>
<proteinExistence type="predicted"/>
<feature type="transmembrane region" description="Helical" evidence="6">
    <location>
        <begin position="222"/>
        <end position="242"/>
    </location>
</feature>
<dbReference type="EMBL" id="JAAITT010000008">
    <property type="protein sequence ID" value="NSJ48581.1"/>
    <property type="molecule type" value="Genomic_DNA"/>
</dbReference>
<evidence type="ECO:0000256" key="1">
    <source>
        <dbReference type="ARBA" id="ARBA00004651"/>
    </source>
</evidence>
<gene>
    <name evidence="7" type="ORF">G5B36_07680</name>
</gene>
<organism evidence="7 8">
    <name type="scientific">Enterocloster aldenensis</name>
    <dbReference type="NCBI Taxonomy" id="358742"/>
    <lineage>
        <taxon>Bacteria</taxon>
        <taxon>Bacillati</taxon>
        <taxon>Bacillota</taxon>
        <taxon>Clostridia</taxon>
        <taxon>Lachnospirales</taxon>
        <taxon>Lachnospiraceae</taxon>
        <taxon>Enterocloster</taxon>
    </lineage>
</organism>
<reference evidence="7 8" key="1">
    <citation type="journal article" date="2020" name="Cell Host Microbe">
        <title>Functional and Genomic Variation between Human-Derived Isolates of Lachnospiraceae Reveals Inter- and Intra-Species Diversity.</title>
        <authorList>
            <person name="Sorbara M.T."/>
            <person name="Littmann E.R."/>
            <person name="Fontana E."/>
            <person name="Moody T.U."/>
            <person name="Kohout C.E."/>
            <person name="Gjonbalaj M."/>
            <person name="Eaton V."/>
            <person name="Seok R."/>
            <person name="Leiner I.M."/>
            <person name="Pamer E.G."/>
        </authorList>
    </citation>
    <scope>NUCLEOTIDE SEQUENCE [LARGE SCALE GENOMIC DNA]</scope>
    <source>
        <strain evidence="7 8">MSK.1.17</strain>
    </source>
</reference>
<dbReference type="Pfam" id="PF02653">
    <property type="entry name" value="BPD_transp_2"/>
    <property type="match status" value="1"/>
</dbReference>
<dbReference type="InterPro" id="IPR001851">
    <property type="entry name" value="ABC_transp_permease"/>
</dbReference>
<keyword evidence="4 6" id="KW-1133">Transmembrane helix</keyword>
<feature type="transmembrane region" description="Helical" evidence="6">
    <location>
        <begin position="130"/>
        <end position="154"/>
    </location>
</feature>
<feature type="transmembrane region" description="Helical" evidence="6">
    <location>
        <begin position="100"/>
        <end position="123"/>
    </location>
</feature>
<name>A0ABX2HJE1_9FIRM</name>
<accession>A0ABX2HJE1</accession>
<dbReference type="Proteomes" id="UP000669239">
    <property type="component" value="Unassembled WGS sequence"/>
</dbReference>
<keyword evidence="8" id="KW-1185">Reference proteome</keyword>
<evidence type="ECO:0000313" key="8">
    <source>
        <dbReference type="Proteomes" id="UP000669239"/>
    </source>
</evidence>
<protein>
    <submittedName>
        <fullName evidence="7">ABC transporter permease</fullName>
    </submittedName>
</protein>
<dbReference type="CDD" id="cd06579">
    <property type="entry name" value="TM_PBP1_transp_AraH_like"/>
    <property type="match status" value="1"/>
</dbReference>
<evidence type="ECO:0000256" key="4">
    <source>
        <dbReference type="ARBA" id="ARBA00022989"/>
    </source>
</evidence>
<evidence type="ECO:0000256" key="6">
    <source>
        <dbReference type="SAM" id="Phobius"/>
    </source>
</evidence>
<keyword evidence="5 6" id="KW-0472">Membrane</keyword>
<feature type="transmembrane region" description="Helical" evidence="6">
    <location>
        <begin position="20"/>
        <end position="40"/>
    </location>
</feature>
<evidence type="ECO:0000256" key="2">
    <source>
        <dbReference type="ARBA" id="ARBA00022475"/>
    </source>
</evidence>
<dbReference type="PANTHER" id="PTHR32196">
    <property type="entry name" value="ABC TRANSPORTER PERMEASE PROTEIN YPHD-RELATED-RELATED"/>
    <property type="match status" value="1"/>
</dbReference>
<feature type="transmembrane region" description="Helical" evidence="6">
    <location>
        <begin position="166"/>
        <end position="189"/>
    </location>
</feature>
<evidence type="ECO:0000256" key="5">
    <source>
        <dbReference type="ARBA" id="ARBA00023136"/>
    </source>
</evidence>
<keyword evidence="2" id="KW-1003">Cell membrane</keyword>
<feature type="transmembrane region" description="Helical" evidence="6">
    <location>
        <begin position="299"/>
        <end position="318"/>
    </location>
</feature>